<dbReference type="GO" id="GO:0005886">
    <property type="term" value="C:plasma membrane"/>
    <property type="evidence" value="ECO:0007669"/>
    <property type="project" value="UniProtKB-SubCell"/>
</dbReference>
<name>A0A4Y1YN93_9PROT</name>
<keyword evidence="6 9" id="KW-1133">Transmembrane helix</keyword>
<evidence type="ECO:0000256" key="9">
    <source>
        <dbReference type="SAM" id="Phobius"/>
    </source>
</evidence>
<dbReference type="Pfam" id="PF00999">
    <property type="entry name" value="Na_H_Exchanger"/>
    <property type="match status" value="1"/>
</dbReference>
<gene>
    <name evidence="12" type="ORF">Nstercoris_01904</name>
</gene>
<evidence type="ECO:0000259" key="10">
    <source>
        <dbReference type="Pfam" id="PF00999"/>
    </source>
</evidence>
<dbReference type="InterPro" id="IPR036291">
    <property type="entry name" value="NAD(P)-bd_dom_sf"/>
</dbReference>
<reference evidence="12 13" key="1">
    <citation type="submission" date="2019-06" db="EMBL/GenBank/DDBJ databases">
        <title>Nitrosomonas stercoris KYUHI-S whole genome shotgun sequence.</title>
        <authorList>
            <person name="Nakagawa T."/>
            <person name="Tsuchiya Y."/>
            <person name="Takahashi R."/>
        </authorList>
    </citation>
    <scope>NUCLEOTIDE SEQUENCE [LARGE SCALE GENOMIC DNA]</scope>
    <source>
        <strain evidence="12 13">KYUHI-S</strain>
    </source>
</reference>
<protein>
    <submittedName>
        <fullName evidence="12">K(+)H(+) antiporter NhaP2</fullName>
    </submittedName>
</protein>
<dbReference type="Gene3D" id="3.40.50.720">
    <property type="entry name" value="NAD(P)-binding Rossmann-like Domain"/>
    <property type="match status" value="1"/>
</dbReference>
<evidence type="ECO:0000313" key="12">
    <source>
        <dbReference type="EMBL" id="BBL35630.1"/>
    </source>
</evidence>
<feature type="transmembrane region" description="Helical" evidence="9">
    <location>
        <begin position="180"/>
        <end position="208"/>
    </location>
</feature>
<dbReference type="AlphaFoldDB" id="A0A4Y1YN93"/>
<proteinExistence type="predicted"/>
<feature type="transmembrane region" description="Helical" evidence="9">
    <location>
        <begin position="354"/>
        <end position="376"/>
    </location>
</feature>
<dbReference type="Gene3D" id="1.20.1530.20">
    <property type="match status" value="1"/>
</dbReference>
<keyword evidence="5 9" id="KW-0812">Transmembrane</keyword>
<feature type="transmembrane region" description="Helical" evidence="9">
    <location>
        <begin position="293"/>
        <end position="316"/>
    </location>
</feature>
<dbReference type="InterPro" id="IPR003148">
    <property type="entry name" value="RCK_N"/>
</dbReference>
<evidence type="ECO:0000313" key="13">
    <source>
        <dbReference type="Proteomes" id="UP000316473"/>
    </source>
</evidence>
<evidence type="ECO:0000256" key="8">
    <source>
        <dbReference type="ARBA" id="ARBA00023136"/>
    </source>
</evidence>
<organism evidence="12 13">
    <name type="scientific">Nitrosomonas stercoris</name>
    <dbReference type="NCBI Taxonomy" id="1444684"/>
    <lineage>
        <taxon>Bacteria</taxon>
        <taxon>Pseudomonadati</taxon>
        <taxon>Pseudomonadota</taxon>
        <taxon>Betaproteobacteria</taxon>
        <taxon>Nitrosomonadales</taxon>
        <taxon>Nitrosomonadaceae</taxon>
        <taxon>Nitrosomonas</taxon>
    </lineage>
</organism>
<evidence type="ECO:0000256" key="1">
    <source>
        <dbReference type="ARBA" id="ARBA00004651"/>
    </source>
</evidence>
<feature type="transmembrane region" description="Helical" evidence="9">
    <location>
        <begin position="150"/>
        <end position="174"/>
    </location>
</feature>
<feature type="transmembrane region" description="Helical" evidence="9">
    <location>
        <begin position="6"/>
        <end position="24"/>
    </location>
</feature>
<dbReference type="GO" id="GO:0015297">
    <property type="term" value="F:antiporter activity"/>
    <property type="evidence" value="ECO:0007669"/>
    <property type="project" value="UniProtKB-KW"/>
</dbReference>
<dbReference type="GO" id="GO:0006813">
    <property type="term" value="P:potassium ion transport"/>
    <property type="evidence" value="ECO:0007669"/>
    <property type="project" value="InterPro"/>
</dbReference>
<feature type="domain" description="RCK N-terminal" evidence="11">
    <location>
        <begin position="398"/>
        <end position="487"/>
    </location>
</feature>
<feature type="transmembrane region" description="Helical" evidence="9">
    <location>
        <begin position="269"/>
        <end position="287"/>
    </location>
</feature>
<keyword evidence="13" id="KW-1185">Reference proteome</keyword>
<evidence type="ECO:0000256" key="3">
    <source>
        <dbReference type="ARBA" id="ARBA00022449"/>
    </source>
</evidence>
<feature type="transmembrane region" description="Helical" evidence="9">
    <location>
        <begin position="118"/>
        <end position="138"/>
    </location>
</feature>
<dbReference type="PANTHER" id="PTHR32507">
    <property type="entry name" value="NA(+)/H(+) ANTIPORTER 1"/>
    <property type="match status" value="1"/>
</dbReference>
<evidence type="ECO:0000256" key="5">
    <source>
        <dbReference type="ARBA" id="ARBA00022692"/>
    </source>
</evidence>
<dbReference type="InterPro" id="IPR038770">
    <property type="entry name" value="Na+/solute_symporter_sf"/>
</dbReference>
<keyword evidence="3" id="KW-0050">Antiport</keyword>
<keyword evidence="8 9" id="KW-0472">Membrane</keyword>
<accession>A0A4Y1YN93</accession>
<feature type="transmembrane region" description="Helical" evidence="9">
    <location>
        <begin position="238"/>
        <end position="257"/>
    </location>
</feature>
<evidence type="ECO:0000256" key="4">
    <source>
        <dbReference type="ARBA" id="ARBA00022475"/>
    </source>
</evidence>
<dbReference type="EMBL" id="AP019755">
    <property type="protein sequence ID" value="BBL35630.1"/>
    <property type="molecule type" value="Genomic_DNA"/>
</dbReference>
<dbReference type="KEGG" id="nst:Nstercoris_01904"/>
<dbReference type="InterPro" id="IPR006153">
    <property type="entry name" value="Cation/H_exchanger_TM"/>
</dbReference>
<evidence type="ECO:0000259" key="11">
    <source>
        <dbReference type="Pfam" id="PF02254"/>
    </source>
</evidence>
<feature type="transmembrane region" description="Helical" evidence="9">
    <location>
        <begin position="31"/>
        <end position="48"/>
    </location>
</feature>
<evidence type="ECO:0000256" key="7">
    <source>
        <dbReference type="ARBA" id="ARBA00023065"/>
    </source>
</evidence>
<keyword evidence="4" id="KW-1003">Cell membrane</keyword>
<dbReference type="Pfam" id="PF02254">
    <property type="entry name" value="TrkA_N"/>
    <property type="match status" value="1"/>
</dbReference>
<dbReference type="SUPFAM" id="SSF51735">
    <property type="entry name" value="NAD(P)-binding Rossmann-fold domains"/>
    <property type="match status" value="1"/>
</dbReference>
<feature type="transmembrane region" description="Helical" evidence="9">
    <location>
        <begin position="328"/>
        <end position="348"/>
    </location>
</feature>
<keyword evidence="2" id="KW-0813">Transport</keyword>
<comment type="subcellular location">
    <subcellularLocation>
        <location evidence="1">Cell membrane</location>
        <topology evidence="1">Multi-pass membrane protein</topology>
    </subcellularLocation>
</comment>
<feature type="transmembrane region" description="Helical" evidence="9">
    <location>
        <begin position="54"/>
        <end position="71"/>
    </location>
</feature>
<feature type="transmembrane region" description="Helical" evidence="9">
    <location>
        <begin position="215"/>
        <end position="232"/>
    </location>
</feature>
<evidence type="ECO:0000256" key="2">
    <source>
        <dbReference type="ARBA" id="ARBA00022448"/>
    </source>
</evidence>
<sequence>MTLDLGTILTLLLVIGFLAQWLGWRTHLPAILPLLLIGIVLGPVTGWFDPDATLGPLLFPTVSLAVAIILFEGSLTLRFSELHEIGRVVHGMITYGAILAVIMLAIAAHWIADLSWGVSFLFGALTCITGPTVIQPMLRTLRPTARVANALRWEGIVLDPFGAVFGVLVFQAIITQLQDHSLFIFITMVAVGVAAGFIAAAILALLIYQQWIPEYLQNYATLAAVVGTFTLSDNLVSESGLLAVTVMGVVLGNINAIHIDRIMTFKEDLSILLVSILFVILSARLQWPLPDGVLWAGVLVFLAAQFIIRPISIAVASLGSQLSWQERALLSFVSPRGVVAAAVSSLFALRLDNLGIAGADALVPLVFILIIGTVILQSAAARPLARLLNVVAPDPKGVLIFGSDTAARTVATALNQQNVDVVLADDNWNAISQARMEGLNTFFGNPTSRNAELHLDLTPIGYFLAISGRRELNYLACLHYREELGREAVYRMRVLGPDDATTRQAFAGKLHSKVLFDHDMTQLRFNQLLAQGWTIKANELTDIFGWPEFQAQHGQDTILLFGIDPAGRLKITNDKYKTEPKIGWTVIALVPPAADKTEKTTQN</sequence>
<evidence type="ECO:0000256" key="6">
    <source>
        <dbReference type="ARBA" id="ARBA00022989"/>
    </source>
</evidence>
<dbReference type="Proteomes" id="UP000316473">
    <property type="component" value="Chromosome"/>
</dbReference>
<feature type="domain" description="Cation/H+ exchanger transmembrane" evidence="10">
    <location>
        <begin position="10"/>
        <end position="385"/>
    </location>
</feature>
<dbReference type="GO" id="GO:1902600">
    <property type="term" value="P:proton transmembrane transport"/>
    <property type="evidence" value="ECO:0007669"/>
    <property type="project" value="InterPro"/>
</dbReference>
<keyword evidence="7" id="KW-0406">Ion transport</keyword>
<dbReference type="PANTHER" id="PTHR32507:SF0">
    <property type="entry name" value="NA(+)_H(+) ANTIPORTER 2-RELATED"/>
    <property type="match status" value="1"/>
</dbReference>
<feature type="transmembrane region" description="Helical" evidence="9">
    <location>
        <begin position="92"/>
        <end position="112"/>
    </location>
</feature>